<dbReference type="InterPro" id="IPR015943">
    <property type="entry name" value="WD40/YVTN_repeat-like_dom_sf"/>
</dbReference>
<evidence type="ECO:0000313" key="1">
    <source>
        <dbReference type="EMBL" id="HDR00516.1"/>
    </source>
</evidence>
<dbReference type="Proteomes" id="UP000885672">
    <property type="component" value="Unassembled WGS sequence"/>
</dbReference>
<organism evidence="1">
    <name type="scientific">candidate division WOR-3 bacterium</name>
    <dbReference type="NCBI Taxonomy" id="2052148"/>
    <lineage>
        <taxon>Bacteria</taxon>
        <taxon>Bacteria division WOR-3</taxon>
    </lineage>
</organism>
<protein>
    <submittedName>
        <fullName evidence="1">Uncharacterized protein</fullName>
    </submittedName>
</protein>
<dbReference type="SUPFAM" id="SSF51004">
    <property type="entry name" value="C-terminal (heme d1) domain of cytochrome cd1-nitrite reductase"/>
    <property type="match status" value="1"/>
</dbReference>
<accession>A0A7V0T7C4</accession>
<sequence length="96" mass="9955">MAGATRTGPVLLVLLLAAAAHGQYIEAILPMPAEPRHLLWEPVHEMVYCACLNEGKLAVINGTSNELEAVLEVGVAPGAMLLDTGGGRLLVANRGG</sequence>
<reference evidence="1" key="1">
    <citation type="journal article" date="2020" name="mSystems">
        <title>Genome- and Community-Level Interaction Insights into Carbon Utilization and Element Cycling Functions of Hydrothermarchaeota in Hydrothermal Sediment.</title>
        <authorList>
            <person name="Zhou Z."/>
            <person name="Liu Y."/>
            <person name="Xu W."/>
            <person name="Pan J."/>
            <person name="Luo Z.H."/>
            <person name="Li M."/>
        </authorList>
    </citation>
    <scope>NUCLEOTIDE SEQUENCE [LARGE SCALE GENOMIC DNA]</scope>
    <source>
        <strain evidence="1">SpSt-1182</strain>
    </source>
</reference>
<dbReference type="AlphaFoldDB" id="A0A7V0T7C4"/>
<dbReference type="EMBL" id="DSBX01000366">
    <property type="protein sequence ID" value="HDR00516.1"/>
    <property type="molecule type" value="Genomic_DNA"/>
</dbReference>
<dbReference type="InterPro" id="IPR011048">
    <property type="entry name" value="Haem_d1_sf"/>
</dbReference>
<proteinExistence type="predicted"/>
<name>A0A7V0T7C4_UNCW3</name>
<gene>
    <name evidence="1" type="ORF">ENN51_09585</name>
</gene>
<dbReference type="Gene3D" id="2.130.10.10">
    <property type="entry name" value="YVTN repeat-like/Quinoprotein amine dehydrogenase"/>
    <property type="match status" value="1"/>
</dbReference>
<feature type="non-terminal residue" evidence="1">
    <location>
        <position position="96"/>
    </location>
</feature>
<comment type="caution">
    <text evidence="1">The sequence shown here is derived from an EMBL/GenBank/DDBJ whole genome shotgun (WGS) entry which is preliminary data.</text>
</comment>